<comment type="caution">
    <text evidence="2">The sequence shown here is derived from an EMBL/GenBank/DDBJ whole genome shotgun (WGS) entry which is preliminary data.</text>
</comment>
<name>A0A1X2HZP5_9FUNG</name>
<dbReference type="AlphaFoldDB" id="A0A1X2HZP5"/>
<keyword evidence="1" id="KW-0812">Transmembrane</keyword>
<evidence type="ECO:0000313" key="2">
    <source>
        <dbReference type="EMBL" id="ORZ06191.1"/>
    </source>
</evidence>
<evidence type="ECO:0000313" key="3">
    <source>
        <dbReference type="Proteomes" id="UP000193560"/>
    </source>
</evidence>
<keyword evidence="1" id="KW-1133">Transmembrane helix</keyword>
<dbReference type="Proteomes" id="UP000193560">
    <property type="component" value="Unassembled WGS sequence"/>
</dbReference>
<organism evidence="2 3">
    <name type="scientific">Absidia repens</name>
    <dbReference type="NCBI Taxonomy" id="90262"/>
    <lineage>
        <taxon>Eukaryota</taxon>
        <taxon>Fungi</taxon>
        <taxon>Fungi incertae sedis</taxon>
        <taxon>Mucoromycota</taxon>
        <taxon>Mucoromycotina</taxon>
        <taxon>Mucoromycetes</taxon>
        <taxon>Mucorales</taxon>
        <taxon>Cunninghamellaceae</taxon>
        <taxon>Absidia</taxon>
    </lineage>
</organism>
<evidence type="ECO:0000256" key="1">
    <source>
        <dbReference type="SAM" id="Phobius"/>
    </source>
</evidence>
<dbReference type="EMBL" id="MCGE01000040">
    <property type="protein sequence ID" value="ORZ06191.1"/>
    <property type="molecule type" value="Genomic_DNA"/>
</dbReference>
<reference evidence="2 3" key="1">
    <citation type="submission" date="2016-07" db="EMBL/GenBank/DDBJ databases">
        <title>Pervasive Adenine N6-methylation of Active Genes in Fungi.</title>
        <authorList>
            <consortium name="DOE Joint Genome Institute"/>
            <person name="Mondo S.J."/>
            <person name="Dannebaum R.O."/>
            <person name="Kuo R.C."/>
            <person name="Labutti K."/>
            <person name="Haridas S."/>
            <person name="Kuo A."/>
            <person name="Salamov A."/>
            <person name="Ahrendt S.R."/>
            <person name="Lipzen A."/>
            <person name="Sullivan W."/>
            <person name="Andreopoulos W.B."/>
            <person name="Clum A."/>
            <person name="Lindquist E."/>
            <person name="Daum C."/>
            <person name="Ramamoorthy G.K."/>
            <person name="Gryganskyi A."/>
            <person name="Culley D."/>
            <person name="Magnuson J.K."/>
            <person name="James T.Y."/>
            <person name="O'Malley M.A."/>
            <person name="Stajich J.E."/>
            <person name="Spatafora J.W."/>
            <person name="Visel A."/>
            <person name="Grigoriev I.V."/>
        </authorList>
    </citation>
    <scope>NUCLEOTIDE SEQUENCE [LARGE SCALE GENOMIC DNA]</scope>
    <source>
        <strain evidence="2 3">NRRL 1336</strain>
    </source>
</reference>
<sequence length="134" mass="15393">MIGYMFLSGRRRRVGRRHFLQKQDGYGRLDIQHSTVQCPNKENAHFLRYRLEVTRTVKMKSDIAPTSTPHAIAYHKASVEVGAISLFIFTVLVTSKRYLKKCAFSLLGHCTLYILGYLTITVSFGIKLYLHVKV</sequence>
<keyword evidence="1" id="KW-0472">Membrane</keyword>
<proteinExistence type="predicted"/>
<feature type="transmembrane region" description="Helical" evidence="1">
    <location>
        <begin position="106"/>
        <end position="130"/>
    </location>
</feature>
<protein>
    <submittedName>
        <fullName evidence="2">Uncharacterized protein</fullName>
    </submittedName>
</protein>
<gene>
    <name evidence="2" type="ORF">BCR42DRAFT_397840</name>
</gene>
<accession>A0A1X2HZP5</accession>
<keyword evidence="3" id="KW-1185">Reference proteome</keyword>